<sequence length="380" mass="43215">MIKRWFPPLRAESDKLRNLDLLRFIAAYGVVLYHFRVYAPDLHISVHASWDFLPLFVDLFFAISGFVISFVYFDRMSTWSEFGAFMKRRAARLVPLHWLTLFAFAAIGLSIYLGVQVKEPDRYDWQCFLPNLFLIHSLSVCDRLTFNYPSWSISVEILLYCLFPVFCAVARRSPWLLIAAALTIIAWLAGTEFRPANAELYWIDYTYAGGFARGVPSFLIGICLFLWRFKLAWLPKPELAMYVALVVFLALGLAGATPFYLLPLVYIIVAVAISADVQGKISALPARVSVIGQLTYSIYMLHPLAATILLTFVGGRLLHLGPVAMSIWCVVVAALLTVLAYFSFAWFETPMRRWISSFKLRAGERTPAPEQRTSGVERQY</sequence>
<keyword evidence="3" id="KW-0012">Acyltransferase</keyword>
<keyword evidence="1" id="KW-0812">Transmembrane</keyword>
<feature type="transmembrane region" description="Helical" evidence="1">
    <location>
        <begin position="94"/>
        <end position="115"/>
    </location>
</feature>
<keyword evidence="1" id="KW-1133">Transmembrane helix</keyword>
<feature type="transmembrane region" description="Helical" evidence="1">
    <location>
        <begin position="21"/>
        <end position="40"/>
    </location>
</feature>
<dbReference type="InterPro" id="IPR050879">
    <property type="entry name" value="Acyltransferase_3"/>
</dbReference>
<dbReference type="EMBL" id="JAUYVI010000006">
    <property type="protein sequence ID" value="MDQ7250239.1"/>
    <property type="molecule type" value="Genomic_DNA"/>
</dbReference>
<gene>
    <name evidence="3" type="ORF">Q8A70_21285</name>
</gene>
<reference evidence="4" key="1">
    <citation type="submission" date="2023-08" db="EMBL/GenBank/DDBJ databases">
        <title>Rhodospirillaceae gen. nov., a novel taxon isolated from the Yangtze River Yuezi River estuary sludge.</title>
        <authorList>
            <person name="Ruan L."/>
        </authorList>
    </citation>
    <scope>NUCLEOTIDE SEQUENCE [LARGE SCALE GENOMIC DNA]</scope>
    <source>
        <strain evidence="4">R-7</strain>
    </source>
</reference>
<protein>
    <submittedName>
        <fullName evidence="3">Acyltransferase</fullName>
        <ecNumber evidence="3">2.3.-.-</ecNumber>
    </submittedName>
</protein>
<dbReference type="RefSeq" id="WP_379959238.1">
    <property type="nucleotide sequence ID" value="NZ_JAUYVI010000006.1"/>
</dbReference>
<name>A0ABU0YR91_9PROT</name>
<accession>A0ABU0YR91</accession>
<comment type="caution">
    <text evidence="3">The sequence shown here is derived from an EMBL/GenBank/DDBJ whole genome shotgun (WGS) entry which is preliminary data.</text>
</comment>
<evidence type="ECO:0000313" key="3">
    <source>
        <dbReference type="EMBL" id="MDQ7250239.1"/>
    </source>
</evidence>
<dbReference type="PANTHER" id="PTHR23028:SF53">
    <property type="entry name" value="ACYL_TRANSF_3 DOMAIN-CONTAINING PROTEIN"/>
    <property type="match status" value="1"/>
</dbReference>
<dbReference type="Proteomes" id="UP001230156">
    <property type="component" value="Unassembled WGS sequence"/>
</dbReference>
<feature type="transmembrane region" description="Helical" evidence="1">
    <location>
        <begin position="325"/>
        <end position="347"/>
    </location>
</feature>
<proteinExistence type="predicted"/>
<organism evidence="3 4">
    <name type="scientific">Dongia sedimenti</name>
    <dbReference type="NCBI Taxonomy" id="3064282"/>
    <lineage>
        <taxon>Bacteria</taxon>
        <taxon>Pseudomonadati</taxon>
        <taxon>Pseudomonadota</taxon>
        <taxon>Alphaproteobacteria</taxon>
        <taxon>Rhodospirillales</taxon>
        <taxon>Dongiaceae</taxon>
        <taxon>Dongia</taxon>
    </lineage>
</organism>
<feature type="transmembrane region" description="Helical" evidence="1">
    <location>
        <begin position="52"/>
        <end position="73"/>
    </location>
</feature>
<dbReference type="InterPro" id="IPR002656">
    <property type="entry name" value="Acyl_transf_3_dom"/>
</dbReference>
<keyword evidence="1" id="KW-0472">Membrane</keyword>
<evidence type="ECO:0000256" key="1">
    <source>
        <dbReference type="SAM" id="Phobius"/>
    </source>
</evidence>
<evidence type="ECO:0000313" key="4">
    <source>
        <dbReference type="Proteomes" id="UP001230156"/>
    </source>
</evidence>
<feature type="transmembrane region" description="Helical" evidence="1">
    <location>
        <begin position="298"/>
        <end position="319"/>
    </location>
</feature>
<keyword evidence="3" id="KW-0808">Transferase</keyword>
<feature type="transmembrane region" description="Helical" evidence="1">
    <location>
        <begin position="205"/>
        <end position="227"/>
    </location>
</feature>
<feature type="transmembrane region" description="Helical" evidence="1">
    <location>
        <begin position="148"/>
        <end position="168"/>
    </location>
</feature>
<dbReference type="EC" id="2.3.-.-" evidence="3"/>
<feature type="transmembrane region" description="Helical" evidence="1">
    <location>
        <begin position="175"/>
        <end position="193"/>
    </location>
</feature>
<evidence type="ECO:0000259" key="2">
    <source>
        <dbReference type="Pfam" id="PF01757"/>
    </source>
</evidence>
<feature type="domain" description="Acyltransferase 3" evidence="2">
    <location>
        <begin position="18"/>
        <end position="340"/>
    </location>
</feature>
<keyword evidence="4" id="KW-1185">Reference proteome</keyword>
<dbReference type="GO" id="GO:0016746">
    <property type="term" value="F:acyltransferase activity"/>
    <property type="evidence" value="ECO:0007669"/>
    <property type="project" value="UniProtKB-KW"/>
</dbReference>
<feature type="transmembrane region" description="Helical" evidence="1">
    <location>
        <begin position="260"/>
        <end position="277"/>
    </location>
</feature>
<dbReference type="Pfam" id="PF01757">
    <property type="entry name" value="Acyl_transf_3"/>
    <property type="match status" value="1"/>
</dbReference>
<dbReference type="PANTHER" id="PTHR23028">
    <property type="entry name" value="ACETYLTRANSFERASE"/>
    <property type="match status" value="1"/>
</dbReference>